<name>A0A4C1VPQ4_EUMVA</name>
<organism evidence="1 2">
    <name type="scientific">Eumeta variegata</name>
    <name type="common">Bagworm moth</name>
    <name type="synonym">Eumeta japonica</name>
    <dbReference type="NCBI Taxonomy" id="151549"/>
    <lineage>
        <taxon>Eukaryota</taxon>
        <taxon>Metazoa</taxon>
        <taxon>Ecdysozoa</taxon>
        <taxon>Arthropoda</taxon>
        <taxon>Hexapoda</taxon>
        <taxon>Insecta</taxon>
        <taxon>Pterygota</taxon>
        <taxon>Neoptera</taxon>
        <taxon>Endopterygota</taxon>
        <taxon>Lepidoptera</taxon>
        <taxon>Glossata</taxon>
        <taxon>Ditrysia</taxon>
        <taxon>Tineoidea</taxon>
        <taxon>Psychidae</taxon>
        <taxon>Oiketicinae</taxon>
        <taxon>Eumeta</taxon>
    </lineage>
</organism>
<sequence>MGKVLCAARAHTLPQNTNPKREHSKLALKKSEMRTGVISWRKLHRHIKSFGMSQNVLKPEGYITIPPLKKPANSIALDDVEIAEYLANRIESQCSYALPLHDIAHIQHQRRGPEQSFS</sequence>
<dbReference type="EMBL" id="BGZK01000382">
    <property type="protein sequence ID" value="GBP40520.1"/>
    <property type="molecule type" value="Genomic_DNA"/>
</dbReference>
<dbReference type="Proteomes" id="UP000299102">
    <property type="component" value="Unassembled WGS sequence"/>
</dbReference>
<dbReference type="OrthoDB" id="7487383at2759"/>
<accession>A0A4C1VPQ4</accession>
<protein>
    <submittedName>
        <fullName evidence="1">Uncharacterized protein</fullName>
    </submittedName>
</protein>
<dbReference type="AlphaFoldDB" id="A0A4C1VPQ4"/>
<comment type="caution">
    <text evidence="1">The sequence shown here is derived from an EMBL/GenBank/DDBJ whole genome shotgun (WGS) entry which is preliminary data.</text>
</comment>
<evidence type="ECO:0000313" key="2">
    <source>
        <dbReference type="Proteomes" id="UP000299102"/>
    </source>
</evidence>
<evidence type="ECO:0000313" key="1">
    <source>
        <dbReference type="EMBL" id="GBP40520.1"/>
    </source>
</evidence>
<reference evidence="1 2" key="1">
    <citation type="journal article" date="2019" name="Commun. Biol.">
        <title>The bagworm genome reveals a unique fibroin gene that provides high tensile strength.</title>
        <authorList>
            <person name="Kono N."/>
            <person name="Nakamura H."/>
            <person name="Ohtoshi R."/>
            <person name="Tomita M."/>
            <person name="Numata K."/>
            <person name="Arakawa K."/>
        </authorList>
    </citation>
    <scope>NUCLEOTIDE SEQUENCE [LARGE SCALE GENOMIC DNA]</scope>
</reference>
<keyword evidence="2" id="KW-1185">Reference proteome</keyword>
<gene>
    <name evidence="1" type="ORF">EVAR_30579_1</name>
</gene>
<proteinExistence type="predicted"/>